<dbReference type="AlphaFoldDB" id="A0A8S4P4V0"/>
<sequence>MLEVKYSYSTTTRYASHINNAFTVLLVFLSTGLANGLAIKSTGAKHQYEGYMPSQYSRYDLLEGLCILSPDDPACESNILTLTNTLTDTMDRIEQLQETANQIETLRQHPIEWKTENNAKRYSAVPSSNYATSIKNVKKSRNSKRGQRKLVCPAWMSRIQCYGYVMIQLKRMGLTG</sequence>
<proteinExistence type="predicted"/>
<reference evidence="3" key="1">
    <citation type="submission" date="2022-03" db="EMBL/GenBank/DDBJ databases">
        <authorList>
            <person name="Martin C."/>
        </authorList>
    </citation>
    <scope>NUCLEOTIDE SEQUENCE</scope>
</reference>
<keyword evidence="2" id="KW-1133">Transmembrane helix</keyword>
<name>A0A8S4P4V0_OWEFU</name>
<organism evidence="3 4">
    <name type="scientific">Owenia fusiformis</name>
    <name type="common">Polychaete worm</name>
    <dbReference type="NCBI Taxonomy" id="6347"/>
    <lineage>
        <taxon>Eukaryota</taxon>
        <taxon>Metazoa</taxon>
        <taxon>Spiralia</taxon>
        <taxon>Lophotrochozoa</taxon>
        <taxon>Annelida</taxon>
        <taxon>Polychaeta</taxon>
        <taxon>Sedentaria</taxon>
        <taxon>Canalipalpata</taxon>
        <taxon>Sabellida</taxon>
        <taxon>Oweniida</taxon>
        <taxon>Oweniidae</taxon>
        <taxon>Owenia</taxon>
    </lineage>
</organism>
<dbReference type="Proteomes" id="UP000749559">
    <property type="component" value="Unassembled WGS sequence"/>
</dbReference>
<protein>
    <submittedName>
        <fullName evidence="3">Uncharacterized protein</fullName>
    </submittedName>
</protein>
<comment type="caution">
    <text evidence="3">The sequence shown here is derived from an EMBL/GenBank/DDBJ whole genome shotgun (WGS) entry which is preliminary data.</text>
</comment>
<evidence type="ECO:0000313" key="3">
    <source>
        <dbReference type="EMBL" id="CAH1786518.1"/>
    </source>
</evidence>
<dbReference type="EMBL" id="CAIIXF020000006">
    <property type="protein sequence ID" value="CAH1786518.1"/>
    <property type="molecule type" value="Genomic_DNA"/>
</dbReference>
<evidence type="ECO:0000256" key="2">
    <source>
        <dbReference type="SAM" id="Phobius"/>
    </source>
</evidence>
<evidence type="ECO:0000313" key="4">
    <source>
        <dbReference type="Proteomes" id="UP000749559"/>
    </source>
</evidence>
<feature type="coiled-coil region" evidence="1">
    <location>
        <begin position="79"/>
        <end position="106"/>
    </location>
</feature>
<gene>
    <name evidence="3" type="ORF">OFUS_LOCUS12402</name>
</gene>
<keyword evidence="4" id="KW-1185">Reference proteome</keyword>
<evidence type="ECO:0000256" key="1">
    <source>
        <dbReference type="SAM" id="Coils"/>
    </source>
</evidence>
<keyword evidence="1" id="KW-0175">Coiled coil</keyword>
<keyword evidence="2" id="KW-0472">Membrane</keyword>
<feature type="transmembrane region" description="Helical" evidence="2">
    <location>
        <begin position="20"/>
        <end position="39"/>
    </location>
</feature>
<keyword evidence="2" id="KW-0812">Transmembrane</keyword>
<accession>A0A8S4P4V0</accession>